<evidence type="ECO:0000313" key="3">
    <source>
        <dbReference type="EMBL" id="CAH1784937.1"/>
    </source>
</evidence>
<sequence>AIQPTEANKAIEAAKPIEANKPIEAAKPVQHVNPVHVKQVQANRQVDVTTKPFAKNFVRPLLPVDPVVNGGEVHGLRDSQAFHDDEKVQPRVTAMSWDPHLLLKEMYTIKLEDECANDVSSHIINMEGYMEKLPLNKKKATLLKTWKRRFFKAQDGRLHYYENDAGVKEHGEINLMGGQVDGLGGRMIGIDDGRGRYMITRCPTDKEYNEWMISLESQTIDNTHATYVKPVIKSLHHPSKKVLIIDLGSCSIRAGKLGNEPSLPEVFFPTIIAKNKQTGELVCGADAYKPAIRSNSDIIHPIRPSHKVDKKSPSPFNIDMQLMPALFKKVFTELAVNPREYWVLLSAPQNLSTPLMSQLMALLVEEMGVLGVNIVSQFLLSLYSYNATSGILVDVGDRFDIVPIIDGYIIEKGVSRKPYGGARIAEALNSSLTENKYRFFTEVEKLIVRHVMERSCYMAVDYKKEVKNFSMLPGDFKATVDLSQFDIPEGMWSSVSHDVSRFRAPEGLYDVDSWGMDNQGLHKLVNEAINASPMDTRREMCRSIFLSGGGTLYPGFAERLQKEITKLMPESITVQVHASPQRYHSAYIGACVLANLGVFETAAISRKDWFKDGAKLLRKWQNY</sequence>
<gene>
    <name evidence="3" type="ORF">OFUS_LOCUS11058</name>
</gene>
<dbReference type="InterPro" id="IPR011993">
    <property type="entry name" value="PH-like_dom_sf"/>
</dbReference>
<proteinExistence type="inferred from homology"/>
<accession>A0A8J1T574</accession>
<comment type="function">
    <text evidence="1">Actins are highly conserved proteins that are involved in various types of cell motility and are ubiquitously expressed in all eukaryotic cells.</text>
</comment>
<evidence type="ECO:0000256" key="1">
    <source>
        <dbReference type="ARBA" id="ARBA00003520"/>
    </source>
</evidence>
<dbReference type="PANTHER" id="PTHR11937">
    <property type="entry name" value="ACTIN"/>
    <property type="match status" value="1"/>
</dbReference>
<name>A0A8J1T574_OWEFU</name>
<dbReference type="Pfam" id="PF00169">
    <property type="entry name" value="PH"/>
    <property type="match status" value="1"/>
</dbReference>
<organism evidence="3 4">
    <name type="scientific">Owenia fusiformis</name>
    <name type="common">Polychaete worm</name>
    <dbReference type="NCBI Taxonomy" id="6347"/>
    <lineage>
        <taxon>Eukaryota</taxon>
        <taxon>Metazoa</taxon>
        <taxon>Spiralia</taxon>
        <taxon>Lophotrochozoa</taxon>
        <taxon>Annelida</taxon>
        <taxon>Polychaeta</taxon>
        <taxon>Sedentaria</taxon>
        <taxon>Canalipalpata</taxon>
        <taxon>Sabellida</taxon>
        <taxon>Oweniida</taxon>
        <taxon>Oweniidae</taxon>
        <taxon>Owenia</taxon>
    </lineage>
</organism>
<dbReference type="InterPro" id="IPR004000">
    <property type="entry name" value="Actin"/>
</dbReference>
<evidence type="ECO:0000313" key="4">
    <source>
        <dbReference type="Proteomes" id="UP000749559"/>
    </source>
</evidence>
<dbReference type="PROSITE" id="PS50003">
    <property type="entry name" value="PH_DOMAIN"/>
    <property type="match status" value="1"/>
</dbReference>
<comment type="similarity">
    <text evidence="2">Belongs to the actin family.</text>
</comment>
<dbReference type="SUPFAM" id="SSF50729">
    <property type="entry name" value="PH domain-like"/>
    <property type="match status" value="1"/>
</dbReference>
<dbReference type="Pfam" id="PF00022">
    <property type="entry name" value="Actin"/>
    <property type="match status" value="1"/>
</dbReference>
<dbReference type="Gene3D" id="3.30.420.40">
    <property type="match status" value="2"/>
</dbReference>
<dbReference type="CDD" id="cd10169">
    <property type="entry name" value="ASKHA_NBD_actin-like"/>
    <property type="match status" value="1"/>
</dbReference>
<dbReference type="Gene3D" id="2.30.29.30">
    <property type="entry name" value="Pleckstrin-homology domain (PH domain)/Phosphotyrosine-binding domain (PTB)"/>
    <property type="match status" value="1"/>
</dbReference>
<protein>
    <submittedName>
        <fullName evidence="3">Uncharacterized protein</fullName>
    </submittedName>
</protein>
<dbReference type="Gene3D" id="3.90.640.10">
    <property type="entry name" value="Actin, Chain A, domain 4"/>
    <property type="match status" value="1"/>
</dbReference>
<dbReference type="AlphaFoldDB" id="A0A8J1T574"/>
<dbReference type="SMART" id="SM00268">
    <property type="entry name" value="ACTIN"/>
    <property type="match status" value="1"/>
</dbReference>
<dbReference type="OrthoDB" id="337660at2759"/>
<feature type="non-terminal residue" evidence="3">
    <location>
        <position position="623"/>
    </location>
</feature>
<dbReference type="EMBL" id="CAIIXF020000005">
    <property type="protein sequence ID" value="CAH1784937.1"/>
    <property type="molecule type" value="Genomic_DNA"/>
</dbReference>
<dbReference type="InterPro" id="IPR001849">
    <property type="entry name" value="PH_domain"/>
</dbReference>
<comment type="caution">
    <text evidence="3">The sequence shown here is derived from an EMBL/GenBank/DDBJ whole genome shotgun (WGS) entry which is preliminary data.</text>
</comment>
<dbReference type="SMART" id="SM00233">
    <property type="entry name" value="PH"/>
    <property type="match status" value="1"/>
</dbReference>
<evidence type="ECO:0000256" key="2">
    <source>
        <dbReference type="RuleBase" id="RU000487"/>
    </source>
</evidence>
<keyword evidence="4" id="KW-1185">Reference proteome</keyword>
<reference evidence="3" key="1">
    <citation type="submission" date="2022-03" db="EMBL/GenBank/DDBJ databases">
        <authorList>
            <person name="Martin C."/>
        </authorList>
    </citation>
    <scope>NUCLEOTIDE SEQUENCE</scope>
</reference>
<dbReference type="InterPro" id="IPR043129">
    <property type="entry name" value="ATPase_NBD"/>
</dbReference>
<dbReference type="Proteomes" id="UP000749559">
    <property type="component" value="Unassembled WGS sequence"/>
</dbReference>
<dbReference type="SUPFAM" id="SSF53067">
    <property type="entry name" value="Actin-like ATPase domain"/>
    <property type="match status" value="2"/>
</dbReference>